<dbReference type="RefSeq" id="WP_075550343.1">
    <property type="nucleotide sequence ID" value="NZ_CP014325.1"/>
</dbReference>
<evidence type="ECO:0000256" key="1">
    <source>
        <dbReference type="SAM" id="SignalP"/>
    </source>
</evidence>
<dbReference type="EMBL" id="CP014325">
    <property type="protein sequence ID" value="APR65331.1"/>
    <property type="molecule type" value="Genomic_DNA"/>
</dbReference>
<name>A0ABM6FVA6_BORAN</name>
<evidence type="ECO:0000313" key="2">
    <source>
        <dbReference type="EMBL" id="APR65331.1"/>
    </source>
</evidence>
<accession>A0ABM6FVA6</accession>
<reference evidence="2" key="1">
    <citation type="submission" date="2016-02" db="EMBL/GenBank/DDBJ databases">
        <title>lpA89 plasmid of the avian spirochetosis agent Borrelia anserina Es.</title>
        <authorList>
            <person name="Elbir H."/>
            <person name="Sitlani P."/>
            <person name="Bergstroem S."/>
            <person name="Barbour A.G."/>
        </authorList>
    </citation>
    <scope>NUCLEOTIDE SEQUENCE [LARGE SCALE GENOMIC DNA]</scope>
    <source>
        <strain evidence="2">Es</strain>
        <plasmid evidence="2">lpA89</plasmid>
    </source>
</reference>
<evidence type="ECO:0000313" key="3">
    <source>
        <dbReference type="Proteomes" id="UP000185502"/>
    </source>
</evidence>
<feature type="signal peptide" evidence="1">
    <location>
        <begin position="1"/>
        <end position="24"/>
    </location>
</feature>
<gene>
    <name evidence="2" type="ORF">N187_A12</name>
</gene>
<feature type="chain" id="PRO_5047005090" description="Lipoprotein" evidence="1">
    <location>
        <begin position="25"/>
        <end position="313"/>
    </location>
</feature>
<sequence>MKKVIIRFYILVFLSLILGCSVGTDVTGTGLTDNIYSVNKGSGISSSLNQKEKIGSKEEKYNKEIVGSKEEKYNKEIIESKEEKYKSLVDQIYDELLKSVDEIKVSLNFIPEGFDGSQFDSIFRVLVDVPPIYLKDNMGGLEENKHKLYVSLKRDVSALSDLAKIVNALMSSGDQSVNWSIALLVLLRLNDSGECVSEVVNDEGEILSKDNLAAIKASKDLKGMLVLKDMLDTMLSDRNDLIQKIKKVLHGAAGLAVIDLASDANIQALVLYLQSVLLEGGFLYERIFSTDEVNLGLLGWNNLIKKQVYKLIH</sequence>
<evidence type="ECO:0008006" key="4">
    <source>
        <dbReference type="Google" id="ProtNLM"/>
    </source>
</evidence>
<dbReference type="Proteomes" id="UP000185502">
    <property type="component" value="Plasmid lpA89"/>
</dbReference>
<protein>
    <recommendedName>
        <fullName evidence="4">Lipoprotein</fullName>
    </recommendedName>
</protein>
<keyword evidence="1" id="KW-0732">Signal</keyword>
<organism evidence="2 3">
    <name type="scientific">Borrelia anserina Es</name>
    <dbReference type="NCBI Taxonomy" id="1365188"/>
    <lineage>
        <taxon>Bacteria</taxon>
        <taxon>Pseudomonadati</taxon>
        <taxon>Spirochaetota</taxon>
        <taxon>Spirochaetia</taxon>
        <taxon>Spirochaetales</taxon>
        <taxon>Borreliaceae</taxon>
        <taxon>Borrelia</taxon>
    </lineage>
</organism>
<keyword evidence="3" id="KW-1185">Reference proteome</keyword>
<geneLocation type="plasmid" evidence="2 3">
    <name>lpA89</name>
</geneLocation>
<proteinExistence type="predicted"/>
<dbReference type="PROSITE" id="PS51257">
    <property type="entry name" value="PROKAR_LIPOPROTEIN"/>
    <property type="match status" value="1"/>
</dbReference>
<keyword evidence="2" id="KW-0614">Plasmid</keyword>